<proteinExistence type="predicted"/>
<reference evidence="1" key="2">
    <citation type="submission" date="2021-03" db="UniProtKB">
        <authorList>
            <consortium name="EnsemblPlants"/>
        </authorList>
    </citation>
    <scope>IDENTIFICATION</scope>
</reference>
<name>A0A803PRG1_CANSA</name>
<reference evidence="1" key="1">
    <citation type="submission" date="2018-11" db="EMBL/GenBank/DDBJ databases">
        <authorList>
            <person name="Grassa J C."/>
        </authorList>
    </citation>
    <scope>NUCLEOTIDE SEQUENCE [LARGE SCALE GENOMIC DNA]</scope>
</reference>
<dbReference type="Gramene" id="evm.model.05.695">
    <property type="protein sequence ID" value="cds.evm.model.05.695"/>
    <property type="gene ID" value="evm.TU.05.695"/>
</dbReference>
<dbReference type="Proteomes" id="UP000596661">
    <property type="component" value="Chromosome 5"/>
</dbReference>
<dbReference type="AlphaFoldDB" id="A0A803PRG1"/>
<dbReference type="EnsemblPlants" id="evm.model.05.695">
    <property type="protein sequence ID" value="cds.evm.model.05.695"/>
    <property type="gene ID" value="evm.TU.05.695"/>
</dbReference>
<keyword evidence="2" id="KW-1185">Reference proteome</keyword>
<dbReference type="EMBL" id="UZAU01000440">
    <property type="status" value="NOT_ANNOTATED_CDS"/>
    <property type="molecule type" value="Genomic_DNA"/>
</dbReference>
<protein>
    <submittedName>
        <fullName evidence="1">Uncharacterized protein</fullName>
    </submittedName>
</protein>
<organism evidence="1 2">
    <name type="scientific">Cannabis sativa</name>
    <name type="common">Hemp</name>
    <name type="synonym">Marijuana</name>
    <dbReference type="NCBI Taxonomy" id="3483"/>
    <lineage>
        <taxon>Eukaryota</taxon>
        <taxon>Viridiplantae</taxon>
        <taxon>Streptophyta</taxon>
        <taxon>Embryophyta</taxon>
        <taxon>Tracheophyta</taxon>
        <taxon>Spermatophyta</taxon>
        <taxon>Magnoliopsida</taxon>
        <taxon>eudicotyledons</taxon>
        <taxon>Gunneridae</taxon>
        <taxon>Pentapetalae</taxon>
        <taxon>rosids</taxon>
        <taxon>fabids</taxon>
        <taxon>Rosales</taxon>
        <taxon>Cannabaceae</taxon>
        <taxon>Cannabis</taxon>
    </lineage>
</organism>
<evidence type="ECO:0000313" key="2">
    <source>
        <dbReference type="Proteomes" id="UP000596661"/>
    </source>
</evidence>
<sequence length="245" mass="28244">MSQFISEITIPESLEFVCLQISAIRFKPKNRRPQTILELNDEKIRDHLVKFSQDETSSLYRRFLQEIIEGRRRYLQEASWPEPSSLIDIPLARPMFLPLVTVTLSPGDLDFEIIAQKAHKSKTPQDPTITFEAELTESKIRSIGSYVGEVLRSCGIKNEQGCRISLPGRKRGAGDFYYLGTHTNDHKIVVRLSNKKEFKDDFFWTTGLFPANTTKFQIIPITRRPVPTPEIEKRHKILLGLPFEL</sequence>
<accession>A0A803PRG1</accession>
<evidence type="ECO:0000313" key="1">
    <source>
        <dbReference type="EnsemblPlants" id="cds.evm.model.05.695"/>
    </source>
</evidence>